<feature type="transmembrane region" description="Helical" evidence="1">
    <location>
        <begin position="27"/>
        <end position="47"/>
    </location>
</feature>
<dbReference type="EMBL" id="LR726841">
    <property type="protein sequence ID" value="VWO98264.1"/>
    <property type="molecule type" value="Genomic_DNA"/>
</dbReference>
<accession>A0A5K1JYV7</accession>
<keyword evidence="1" id="KW-0472">Membrane</keyword>
<evidence type="ECO:0000313" key="2">
    <source>
        <dbReference type="EMBL" id="VWO98264.1"/>
    </source>
</evidence>
<evidence type="ECO:0000256" key="1">
    <source>
        <dbReference type="SAM" id="Phobius"/>
    </source>
</evidence>
<proteinExistence type="predicted"/>
<gene>
    <name evidence="2" type="primary">C3JXE8</name>
</gene>
<organism evidence="2">
    <name type="scientific">Ganoderma boninense</name>
    <dbReference type="NCBI Taxonomy" id="34458"/>
    <lineage>
        <taxon>Eukaryota</taxon>
        <taxon>Fungi</taxon>
        <taxon>Dikarya</taxon>
        <taxon>Basidiomycota</taxon>
        <taxon>Agaricomycotina</taxon>
        <taxon>Agaricomycetes</taxon>
        <taxon>Polyporales</taxon>
        <taxon>Polyporaceae</taxon>
        <taxon>Ganoderma</taxon>
    </lineage>
</organism>
<name>A0A5K1JYV7_9APHY</name>
<dbReference type="AlphaFoldDB" id="A0A5K1JYV7"/>
<protein>
    <submittedName>
        <fullName evidence="2">N/A</fullName>
    </submittedName>
</protein>
<sequence>MADDFPIDVAQIVALFLESLFYGQRNVFLIVASLLFVFATLDVALLLRHVLDAFVWYHGPGGTVGEFADISYWVNAMKTVNYVAQTSIADGMLVSSRLFRIAETTTIPEYRSTDATSYTAAVDWSPPRFSVVVFFVAYLASNNAQYGVSDCVVQIIVRPLPSSSSELCNPDKDPTSTAAQGIAFNLIIIRIDQGKTVETTLVSELSGTSSQIQKRSLRFRMPSRRTGTRSVATDEGAESDNVGRSHAIAMVSFSSTPEATVTVGDETGGPVKAPPMAA</sequence>
<reference evidence="2" key="1">
    <citation type="submission" date="2019-10" db="EMBL/GenBank/DDBJ databases">
        <authorList>
            <person name="Nor Muhammad N."/>
        </authorList>
    </citation>
    <scope>NUCLEOTIDE SEQUENCE</scope>
</reference>
<keyword evidence="1" id="KW-1133">Transmembrane helix</keyword>
<keyword evidence="1" id="KW-0812">Transmembrane</keyword>